<feature type="compositionally biased region" description="Basic and acidic residues" evidence="1">
    <location>
        <begin position="12"/>
        <end position="24"/>
    </location>
</feature>
<reference evidence="3 4" key="1">
    <citation type="journal article" date="2019" name="Genome Biol. Evol.">
        <title>Insights into the evolution of the New World diploid cottons (Gossypium, subgenus Houzingenia) based on genome sequencing.</title>
        <authorList>
            <person name="Grover C.E."/>
            <person name="Arick M.A. 2nd"/>
            <person name="Thrash A."/>
            <person name="Conover J.L."/>
            <person name="Sanders W.S."/>
            <person name="Peterson D.G."/>
            <person name="Frelichowski J.E."/>
            <person name="Scheffler J.A."/>
            <person name="Scheffler B.E."/>
            <person name="Wendel J.F."/>
        </authorList>
    </citation>
    <scope>NUCLEOTIDE SEQUENCE [LARGE SCALE GENOMIC DNA]</scope>
    <source>
        <strain evidence="3">0</strain>
        <tissue evidence="3">Leaf</tissue>
    </source>
</reference>
<feature type="compositionally biased region" description="Polar residues" evidence="1">
    <location>
        <begin position="207"/>
        <end position="216"/>
    </location>
</feature>
<evidence type="ECO:0000313" key="3">
    <source>
        <dbReference type="EMBL" id="MBA0807918.1"/>
    </source>
</evidence>
<dbReference type="EMBL" id="JABFAD010000009">
    <property type="protein sequence ID" value="MBA0807918.1"/>
    <property type="molecule type" value="Genomic_DNA"/>
</dbReference>
<dbReference type="Pfam" id="PF14111">
    <property type="entry name" value="DUF4283"/>
    <property type="match status" value="1"/>
</dbReference>
<dbReference type="InterPro" id="IPR025558">
    <property type="entry name" value="DUF4283"/>
</dbReference>
<name>A0A7J9HE51_9ROSI</name>
<organism evidence="3 4">
    <name type="scientific">Gossypium harknessii</name>
    <dbReference type="NCBI Taxonomy" id="34285"/>
    <lineage>
        <taxon>Eukaryota</taxon>
        <taxon>Viridiplantae</taxon>
        <taxon>Streptophyta</taxon>
        <taxon>Embryophyta</taxon>
        <taxon>Tracheophyta</taxon>
        <taxon>Spermatophyta</taxon>
        <taxon>Magnoliopsida</taxon>
        <taxon>eudicotyledons</taxon>
        <taxon>Gunneridae</taxon>
        <taxon>Pentapetalae</taxon>
        <taxon>rosids</taxon>
        <taxon>malvids</taxon>
        <taxon>Malvales</taxon>
        <taxon>Malvaceae</taxon>
        <taxon>Malvoideae</taxon>
        <taxon>Gossypium</taxon>
    </lineage>
</organism>
<dbReference type="Proteomes" id="UP000593560">
    <property type="component" value="Unassembled WGS sequence"/>
</dbReference>
<feature type="region of interest" description="Disordered" evidence="1">
    <location>
        <begin position="174"/>
        <end position="216"/>
    </location>
</feature>
<feature type="compositionally biased region" description="Polar residues" evidence="1">
    <location>
        <begin position="39"/>
        <end position="50"/>
    </location>
</feature>
<dbReference type="OrthoDB" id="1000334at2759"/>
<accession>A0A7J9HE51</accession>
<gene>
    <name evidence="3" type="ORF">Gohar_023693</name>
</gene>
<evidence type="ECO:0000313" key="4">
    <source>
        <dbReference type="Proteomes" id="UP000593560"/>
    </source>
</evidence>
<feature type="domain" description="DUF4283" evidence="2">
    <location>
        <begin position="111"/>
        <end position="168"/>
    </location>
</feature>
<comment type="caution">
    <text evidence="3">The sequence shown here is derived from an EMBL/GenBank/DDBJ whole genome shotgun (WGS) entry which is preliminary data.</text>
</comment>
<keyword evidence="4" id="KW-1185">Reference proteome</keyword>
<proteinExistence type="predicted"/>
<sequence>MLSSLQLSGNHGDGDPHSESDRNTKKVRFKDHDVDEDTTMTGDPESQSVLSRKDKLLGGKSGESALDRSTPTVGCENDFELLEGDVNTTHIDGVPAITFSDRIKEILFKEMELTVVVKLLGRNIGYNALYNRIMFLWKPANSIRLMDIDNGYFFVKFQDVVDYNRALMQAVEMDTPNEGRSDGEPFVSKNGHKSGLGVGLVSGSGSKENLGNESLD</sequence>
<protein>
    <recommendedName>
        <fullName evidence="2">DUF4283 domain-containing protein</fullName>
    </recommendedName>
</protein>
<dbReference type="AlphaFoldDB" id="A0A7J9HE51"/>
<evidence type="ECO:0000259" key="2">
    <source>
        <dbReference type="Pfam" id="PF14111"/>
    </source>
</evidence>
<feature type="region of interest" description="Disordered" evidence="1">
    <location>
        <begin position="1"/>
        <end position="52"/>
    </location>
</feature>
<evidence type="ECO:0000256" key="1">
    <source>
        <dbReference type="SAM" id="MobiDB-lite"/>
    </source>
</evidence>